<dbReference type="PANTHER" id="PTHR10763:SF26">
    <property type="entry name" value="CELL DIVISION CONTROL PROTEIN 6 HOMOLOG"/>
    <property type="match status" value="1"/>
</dbReference>
<comment type="caution">
    <text evidence="4">The sequence shown here is derived from an EMBL/GenBank/DDBJ whole genome shotgun (WGS) entry which is preliminary data.</text>
</comment>
<dbReference type="GO" id="GO:0003688">
    <property type="term" value="F:DNA replication origin binding"/>
    <property type="evidence" value="ECO:0007669"/>
    <property type="project" value="TreeGrafter"/>
</dbReference>
<sequence length="427" mass="46059">MVQTRRSLAPSQNVETAIPRRIRRSSILSSKASTSTASSPNQKWKNPACSPLGTDKTIRSQRSGKTTVENGTSAPVSMSSENGVKALCGREKEFDSICGWIKNAMATSKPLSIYISGSPGTGKTATLRRVSEYFGRQVILTILNCASVTSQTKLIEAILHTLECTSRPTIAALTSVLKGLRKPFVLILDEVDHLTSKTNSFLYSAFQWPQTITEKLIVIGVANSIDLTERLLPKLRLGQPPETLVFAPYTKDDIAQILRNKLADESEAAMDAAAVELCSRKVAAMTGDLRTAFHVMKQTLNVHEPSTPRGCREVLGVLNGVYSSPLARARLPLQPRLLLAVAVALSSNKKNALNVVSLTNAYHRACDVVKVPRLEGEDLDAAFQILESQSFLAPGPGGKLLLQVNAATAKLAIADNTMLAQVTGLNL</sequence>
<dbReference type="GO" id="GO:0051301">
    <property type="term" value="P:cell division"/>
    <property type="evidence" value="ECO:0007669"/>
    <property type="project" value="UniProtKB-KW"/>
</dbReference>
<dbReference type="AlphaFoldDB" id="A0AAN8F285"/>
<evidence type="ECO:0000256" key="1">
    <source>
        <dbReference type="ARBA" id="ARBA00022705"/>
    </source>
</evidence>
<keyword evidence="4" id="KW-0131">Cell cycle</keyword>
<feature type="compositionally biased region" description="Polar residues" evidence="2">
    <location>
        <begin position="60"/>
        <end position="77"/>
    </location>
</feature>
<feature type="region of interest" description="Disordered" evidence="2">
    <location>
        <begin position="1"/>
        <end position="77"/>
    </location>
</feature>
<keyword evidence="5" id="KW-1185">Reference proteome</keyword>
<evidence type="ECO:0000313" key="5">
    <source>
        <dbReference type="Proteomes" id="UP001331761"/>
    </source>
</evidence>
<dbReference type="InterPro" id="IPR003959">
    <property type="entry name" value="ATPase_AAA_core"/>
</dbReference>
<dbReference type="GO" id="GO:0005634">
    <property type="term" value="C:nucleus"/>
    <property type="evidence" value="ECO:0007669"/>
    <property type="project" value="TreeGrafter"/>
</dbReference>
<feature type="domain" description="AAA+ ATPase" evidence="3">
    <location>
        <begin position="109"/>
        <end position="241"/>
    </location>
</feature>
<proteinExistence type="predicted"/>
<accession>A0AAN8F285</accession>
<protein>
    <submittedName>
        <fullName evidence="4">Cell division control protein 6</fullName>
    </submittedName>
</protein>
<evidence type="ECO:0000259" key="3">
    <source>
        <dbReference type="SMART" id="SM00382"/>
    </source>
</evidence>
<organism evidence="4 5">
    <name type="scientific">Trichostrongylus colubriformis</name>
    <name type="common">Black scour worm</name>
    <dbReference type="NCBI Taxonomy" id="6319"/>
    <lineage>
        <taxon>Eukaryota</taxon>
        <taxon>Metazoa</taxon>
        <taxon>Ecdysozoa</taxon>
        <taxon>Nematoda</taxon>
        <taxon>Chromadorea</taxon>
        <taxon>Rhabditida</taxon>
        <taxon>Rhabditina</taxon>
        <taxon>Rhabditomorpha</taxon>
        <taxon>Strongyloidea</taxon>
        <taxon>Trichostrongylidae</taxon>
        <taxon>Trichostrongylus</taxon>
    </lineage>
</organism>
<dbReference type="SUPFAM" id="SSF52540">
    <property type="entry name" value="P-loop containing nucleoside triphosphate hydrolases"/>
    <property type="match status" value="1"/>
</dbReference>
<keyword evidence="1" id="KW-0235">DNA replication</keyword>
<dbReference type="Gene3D" id="3.40.50.300">
    <property type="entry name" value="P-loop containing nucleotide triphosphate hydrolases"/>
    <property type="match status" value="1"/>
</dbReference>
<dbReference type="CDD" id="cd00009">
    <property type="entry name" value="AAA"/>
    <property type="match status" value="1"/>
</dbReference>
<dbReference type="GO" id="GO:0016887">
    <property type="term" value="F:ATP hydrolysis activity"/>
    <property type="evidence" value="ECO:0007669"/>
    <property type="project" value="InterPro"/>
</dbReference>
<gene>
    <name evidence="4" type="ORF">GCK32_002821</name>
</gene>
<dbReference type="GO" id="GO:0006270">
    <property type="term" value="P:DNA replication initiation"/>
    <property type="evidence" value="ECO:0007669"/>
    <property type="project" value="TreeGrafter"/>
</dbReference>
<keyword evidence="4" id="KW-0132">Cell division</keyword>
<dbReference type="GO" id="GO:0005524">
    <property type="term" value="F:ATP binding"/>
    <property type="evidence" value="ECO:0007669"/>
    <property type="project" value="InterPro"/>
</dbReference>
<dbReference type="SMART" id="SM00382">
    <property type="entry name" value="AAA"/>
    <property type="match status" value="1"/>
</dbReference>
<dbReference type="InterPro" id="IPR027417">
    <property type="entry name" value="P-loop_NTPase"/>
</dbReference>
<dbReference type="InterPro" id="IPR003593">
    <property type="entry name" value="AAA+_ATPase"/>
</dbReference>
<dbReference type="Gene3D" id="1.10.8.60">
    <property type="match status" value="1"/>
</dbReference>
<feature type="compositionally biased region" description="Low complexity" evidence="2">
    <location>
        <begin position="25"/>
        <end position="39"/>
    </location>
</feature>
<reference evidence="4 5" key="1">
    <citation type="submission" date="2019-10" db="EMBL/GenBank/DDBJ databases">
        <title>Assembly and Annotation for the nematode Trichostrongylus colubriformis.</title>
        <authorList>
            <person name="Martin J."/>
        </authorList>
    </citation>
    <scope>NUCLEOTIDE SEQUENCE [LARGE SCALE GENOMIC DNA]</scope>
    <source>
        <strain evidence="4">G859</strain>
        <tissue evidence="4">Whole worm</tissue>
    </source>
</reference>
<dbReference type="EMBL" id="WIXE01017213">
    <property type="protein sequence ID" value="KAK5971921.1"/>
    <property type="molecule type" value="Genomic_DNA"/>
</dbReference>
<evidence type="ECO:0000256" key="2">
    <source>
        <dbReference type="SAM" id="MobiDB-lite"/>
    </source>
</evidence>
<dbReference type="PANTHER" id="PTHR10763">
    <property type="entry name" value="CELL DIVISION CONTROL PROTEIN 6-RELATED"/>
    <property type="match status" value="1"/>
</dbReference>
<dbReference type="GO" id="GO:0033314">
    <property type="term" value="P:mitotic DNA replication checkpoint signaling"/>
    <property type="evidence" value="ECO:0007669"/>
    <property type="project" value="TreeGrafter"/>
</dbReference>
<feature type="compositionally biased region" description="Polar residues" evidence="2">
    <location>
        <begin position="1"/>
        <end position="15"/>
    </location>
</feature>
<dbReference type="Pfam" id="PF00004">
    <property type="entry name" value="AAA"/>
    <property type="match status" value="1"/>
</dbReference>
<name>A0AAN8F285_TRICO</name>
<evidence type="ECO:0000313" key="4">
    <source>
        <dbReference type="EMBL" id="KAK5971921.1"/>
    </source>
</evidence>
<dbReference type="Proteomes" id="UP001331761">
    <property type="component" value="Unassembled WGS sequence"/>
</dbReference>
<dbReference type="InterPro" id="IPR050311">
    <property type="entry name" value="ORC1/CDC6"/>
</dbReference>